<dbReference type="PANTHER" id="PTHR44688">
    <property type="entry name" value="DNA-BINDING TRANSCRIPTIONAL ACTIVATOR DEVR_DOSR"/>
    <property type="match status" value="1"/>
</dbReference>
<evidence type="ECO:0000256" key="1">
    <source>
        <dbReference type="ARBA" id="ARBA00023015"/>
    </source>
</evidence>
<dbReference type="RefSeq" id="WP_375732713.1">
    <property type="nucleotide sequence ID" value="NZ_JBCGDC010000003.1"/>
</dbReference>
<accession>A0ABV5CIE5</accession>
<protein>
    <submittedName>
        <fullName evidence="5">LuxR C-terminal-related transcriptional regulator</fullName>
    </submittedName>
</protein>
<dbReference type="Proteomes" id="UP001582793">
    <property type="component" value="Unassembled WGS sequence"/>
</dbReference>
<organism evidence="5 6">
    <name type="scientific">Polymorphospora lycopeni</name>
    <dbReference type="NCBI Taxonomy" id="3140240"/>
    <lineage>
        <taxon>Bacteria</taxon>
        <taxon>Bacillati</taxon>
        <taxon>Actinomycetota</taxon>
        <taxon>Actinomycetes</taxon>
        <taxon>Micromonosporales</taxon>
        <taxon>Micromonosporaceae</taxon>
        <taxon>Polymorphospora</taxon>
    </lineage>
</organism>
<dbReference type="Gene3D" id="1.25.40.10">
    <property type="entry name" value="Tetratricopeptide repeat domain"/>
    <property type="match status" value="1"/>
</dbReference>
<dbReference type="InterPro" id="IPR011990">
    <property type="entry name" value="TPR-like_helical_dom_sf"/>
</dbReference>
<dbReference type="PRINTS" id="PR00038">
    <property type="entry name" value="HTHLUXR"/>
</dbReference>
<keyword evidence="3" id="KW-0804">Transcription</keyword>
<dbReference type="SUPFAM" id="SSF48452">
    <property type="entry name" value="TPR-like"/>
    <property type="match status" value="1"/>
</dbReference>
<name>A0ABV5CIE5_9ACTN</name>
<dbReference type="Gene3D" id="1.10.10.10">
    <property type="entry name" value="Winged helix-like DNA-binding domain superfamily/Winged helix DNA-binding domain"/>
    <property type="match status" value="1"/>
</dbReference>
<gene>
    <name evidence="5" type="ORF">AAFH96_01430</name>
</gene>
<dbReference type="PROSITE" id="PS50043">
    <property type="entry name" value="HTH_LUXR_2"/>
    <property type="match status" value="1"/>
</dbReference>
<dbReference type="InterPro" id="IPR000792">
    <property type="entry name" value="Tscrpt_reg_LuxR_C"/>
</dbReference>
<dbReference type="PROSITE" id="PS00622">
    <property type="entry name" value="HTH_LUXR_1"/>
    <property type="match status" value="1"/>
</dbReference>
<dbReference type="Pfam" id="PF00196">
    <property type="entry name" value="GerE"/>
    <property type="match status" value="1"/>
</dbReference>
<sequence length="244" mass="27164">MRAEAEFARGQLALALGRIPAAVDRFTAVAADLHAAGWYDRDVSPEPELVEIHAMGGDLDRARRAYDRWLEYGARPSPRWGAALSARCAGLLADEDGYEAEFRRALALHETLPDAYALARTRLSFGERLRRGGRKLAAREQLRRAHEIFDRLEAGPWAERARRELRATGEKIRRATAGAGDQLTPQELQIAQQVAEGRTNKEVAAALFLSPKTIEFHLGRVFRKLDIGSRTELIRRMAADATPG</sequence>
<proteinExistence type="predicted"/>
<evidence type="ECO:0000313" key="6">
    <source>
        <dbReference type="Proteomes" id="UP001582793"/>
    </source>
</evidence>
<evidence type="ECO:0000313" key="5">
    <source>
        <dbReference type="EMBL" id="MFB6391765.1"/>
    </source>
</evidence>
<evidence type="ECO:0000256" key="2">
    <source>
        <dbReference type="ARBA" id="ARBA00023125"/>
    </source>
</evidence>
<dbReference type="InterPro" id="IPR016032">
    <property type="entry name" value="Sig_transdc_resp-reg_C-effctor"/>
</dbReference>
<dbReference type="InterPro" id="IPR036388">
    <property type="entry name" value="WH-like_DNA-bd_sf"/>
</dbReference>
<comment type="caution">
    <text evidence="5">The sequence shown here is derived from an EMBL/GenBank/DDBJ whole genome shotgun (WGS) entry which is preliminary data.</text>
</comment>
<reference evidence="5 6" key="1">
    <citation type="submission" date="2024-04" db="EMBL/GenBank/DDBJ databases">
        <title>Polymorphospora sp. isolated from Baiyangdian Lake in Xiong'an New Area.</title>
        <authorList>
            <person name="Zhang X."/>
            <person name="Liu J."/>
        </authorList>
    </citation>
    <scope>NUCLEOTIDE SEQUENCE [LARGE SCALE GENOMIC DNA]</scope>
    <source>
        <strain evidence="5 6">2-325</strain>
    </source>
</reference>
<feature type="domain" description="HTH luxR-type" evidence="4">
    <location>
        <begin position="176"/>
        <end position="241"/>
    </location>
</feature>
<dbReference type="SMART" id="SM00421">
    <property type="entry name" value="HTH_LUXR"/>
    <property type="match status" value="1"/>
</dbReference>
<evidence type="ECO:0000259" key="4">
    <source>
        <dbReference type="PROSITE" id="PS50043"/>
    </source>
</evidence>
<dbReference type="SUPFAM" id="SSF46894">
    <property type="entry name" value="C-terminal effector domain of the bipartite response regulators"/>
    <property type="match status" value="1"/>
</dbReference>
<dbReference type="EMBL" id="JBCGDC010000003">
    <property type="protein sequence ID" value="MFB6391765.1"/>
    <property type="molecule type" value="Genomic_DNA"/>
</dbReference>
<keyword evidence="1" id="KW-0805">Transcription regulation</keyword>
<evidence type="ECO:0000256" key="3">
    <source>
        <dbReference type="ARBA" id="ARBA00023163"/>
    </source>
</evidence>
<keyword evidence="6" id="KW-1185">Reference proteome</keyword>
<dbReference type="PANTHER" id="PTHR44688:SF16">
    <property type="entry name" value="DNA-BINDING TRANSCRIPTIONAL ACTIVATOR DEVR_DOSR"/>
    <property type="match status" value="1"/>
</dbReference>
<dbReference type="CDD" id="cd06170">
    <property type="entry name" value="LuxR_C_like"/>
    <property type="match status" value="1"/>
</dbReference>
<keyword evidence="2" id="KW-0238">DNA-binding</keyword>